<organism evidence="3 4">
    <name type="scientific">Neisseria bacilliformis ATCC BAA-1200</name>
    <dbReference type="NCBI Taxonomy" id="888742"/>
    <lineage>
        <taxon>Bacteria</taxon>
        <taxon>Pseudomonadati</taxon>
        <taxon>Pseudomonadota</taxon>
        <taxon>Betaproteobacteria</taxon>
        <taxon>Neisseriales</taxon>
        <taxon>Neisseriaceae</taxon>
        <taxon>Neisseria</taxon>
    </lineage>
</organism>
<sequence length="89" mass="9821">MTQQKDSLIEFPCAFPIKVMGAQHPDFLPEILAAVQRHAPDTAEEHITSRPSSGGNYLSATVTVQAQNQEHLDDIYRSLTAHPLVKVVL</sequence>
<dbReference type="PANTHER" id="PTHR38036">
    <property type="entry name" value="UPF0250 PROTEIN YBED"/>
    <property type="match status" value="1"/>
</dbReference>
<reference evidence="3 4" key="1">
    <citation type="submission" date="2011-02" db="EMBL/GenBank/DDBJ databases">
        <authorList>
            <person name="Muzny D."/>
            <person name="Qin X."/>
            <person name="Deng J."/>
            <person name="Jiang H."/>
            <person name="Liu Y."/>
            <person name="Qu J."/>
            <person name="Song X.-Z."/>
            <person name="Zhang L."/>
            <person name="Thornton R."/>
            <person name="Coyle M."/>
            <person name="Francisco L."/>
            <person name="Jackson L."/>
            <person name="Javaid M."/>
            <person name="Korchina V."/>
            <person name="Kovar C."/>
            <person name="Mata R."/>
            <person name="Mathew T."/>
            <person name="Ngo R."/>
            <person name="Nguyen L."/>
            <person name="Nguyen N."/>
            <person name="Okwuonu G."/>
            <person name="Ongeri F."/>
            <person name="Pham C."/>
            <person name="Simmons D."/>
            <person name="Wilczek-Boney K."/>
            <person name="Hale W."/>
            <person name="Jakkamsetti A."/>
            <person name="Pham P."/>
            <person name="Ruth R."/>
            <person name="San Lucas F."/>
            <person name="Warren J."/>
            <person name="Zhang J."/>
            <person name="Zhao Z."/>
            <person name="Zhou C."/>
            <person name="Zhu D."/>
            <person name="Lee S."/>
            <person name="Bess C."/>
            <person name="Blankenburg K."/>
            <person name="Forbes L."/>
            <person name="Fu Q."/>
            <person name="Gubbala S."/>
            <person name="Hirani K."/>
            <person name="Jayaseelan J.C."/>
            <person name="Lara F."/>
            <person name="Munidasa M."/>
            <person name="Palculict T."/>
            <person name="Patil S."/>
            <person name="Pu L.-L."/>
            <person name="Saada N."/>
            <person name="Tang L."/>
            <person name="Weissenberger G."/>
            <person name="Zhu Y."/>
            <person name="Hemphill L."/>
            <person name="Shang Y."/>
            <person name="Youmans B."/>
            <person name="Ayvaz T."/>
            <person name="Ross M."/>
            <person name="Santibanez J."/>
            <person name="Aqrawi P."/>
            <person name="Gross S."/>
            <person name="Joshi V."/>
            <person name="Fowler G."/>
            <person name="Nazareth L."/>
            <person name="Reid J."/>
            <person name="Worley K."/>
            <person name="Petrosino J."/>
            <person name="Highlander S."/>
            <person name="Gibbs R."/>
        </authorList>
    </citation>
    <scope>NUCLEOTIDE SEQUENCE [LARGE SCALE GENOMIC DNA]</scope>
    <source>
        <strain evidence="3 4">ATCC BAA-1200</strain>
    </source>
</reference>
<dbReference type="InterPro" id="IPR007454">
    <property type="entry name" value="UPF0250_YbeD-like"/>
</dbReference>
<gene>
    <name evidence="3" type="ORF">HMPREF9123_1956</name>
</gene>
<dbReference type="InterPro" id="IPR027471">
    <property type="entry name" value="YbeD-like_sf"/>
</dbReference>
<keyword evidence="4" id="KW-1185">Reference proteome</keyword>
<dbReference type="Proteomes" id="UP000004105">
    <property type="component" value="Unassembled WGS sequence"/>
</dbReference>
<dbReference type="EMBL" id="AFAY01000042">
    <property type="protein sequence ID" value="EGF10319.1"/>
    <property type="molecule type" value="Genomic_DNA"/>
</dbReference>
<comment type="similarity">
    <text evidence="1 2">Belongs to the UPF0250 family.</text>
</comment>
<evidence type="ECO:0000256" key="1">
    <source>
        <dbReference type="ARBA" id="ARBA00008460"/>
    </source>
</evidence>
<dbReference type="Gene3D" id="3.30.70.260">
    <property type="match status" value="1"/>
</dbReference>
<dbReference type="HAMAP" id="MF_00659">
    <property type="entry name" value="UPF0250"/>
    <property type="match status" value="1"/>
</dbReference>
<evidence type="ECO:0000313" key="4">
    <source>
        <dbReference type="Proteomes" id="UP000004105"/>
    </source>
</evidence>
<dbReference type="STRING" id="267212.GCA_001063965_01182"/>
<dbReference type="RefSeq" id="WP_007342962.1">
    <property type="nucleotide sequence ID" value="NZ_GL878494.1"/>
</dbReference>
<protein>
    <recommendedName>
        <fullName evidence="2">UPF0250 protein HMPREF9123_1956</fullName>
    </recommendedName>
</protein>
<accession>F2BE00</accession>
<evidence type="ECO:0000313" key="3">
    <source>
        <dbReference type="EMBL" id="EGF10319.1"/>
    </source>
</evidence>
<dbReference type="OrthoDB" id="9793424at2"/>
<dbReference type="AlphaFoldDB" id="F2BE00"/>
<dbReference type="Pfam" id="PF04359">
    <property type="entry name" value="DUF493"/>
    <property type="match status" value="1"/>
</dbReference>
<evidence type="ECO:0000256" key="2">
    <source>
        <dbReference type="HAMAP-Rule" id="MF_00659"/>
    </source>
</evidence>
<name>F2BE00_9NEIS</name>
<dbReference type="PANTHER" id="PTHR38036:SF1">
    <property type="entry name" value="UPF0250 PROTEIN YBED"/>
    <property type="match status" value="1"/>
</dbReference>
<dbReference type="HOGENOM" id="CLU_161438_1_2_4"/>
<proteinExistence type="inferred from homology"/>
<comment type="caution">
    <text evidence="3">The sequence shown here is derived from an EMBL/GenBank/DDBJ whole genome shotgun (WGS) entry which is preliminary data.</text>
</comment>
<dbReference type="SUPFAM" id="SSF117991">
    <property type="entry name" value="YbeD/HP0495-like"/>
    <property type="match status" value="1"/>
</dbReference>